<reference evidence="3" key="1">
    <citation type="submission" date="2021-01" db="EMBL/GenBank/DDBJ databases">
        <authorList>
            <person name="Zahm M."/>
            <person name="Roques C."/>
            <person name="Cabau C."/>
            <person name="Klopp C."/>
            <person name="Donnadieu C."/>
            <person name="Jouanno E."/>
            <person name="Lampietro C."/>
            <person name="Louis A."/>
            <person name="Herpin A."/>
            <person name="Echchiki A."/>
            <person name="Berthelot C."/>
            <person name="Parey E."/>
            <person name="Roest-Crollius H."/>
            <person name="Braasch I."/>
            <person name="Postlethwait J."/>
            <person name="Bobe J."/>
            <person name="Montfort J."/>
            <person name="Bouchez O."/>
            <person name="Begum T."/>
            <person name="Mejri S."/>
            <person name="Adams A."/>
            <person name="Chen W.-J."/>
            <person name="Guiguen Y."/>
        </authorList>
    </citation>
    <scope>NUCLEOTIDE SEQUENCE</scope>
    <source>
        <tissue evidence="3">Blood</tissue>
    </source>
</reference>
<evidence type="ECO:0000256" key="1">
    <source>
        <dbReference type="SAM" id="MobiDB-lite"/>
    </source>
</evidence>
<dbReference type="SUPFAM" id="SSF64268">
    <property type="entry name" value="PX domain"/>
    <property type="match status" value="1"/>
</dbReference>
<dbReference type="Proteomes" id="UP000829720">
    <property type="component" value="Unassembled WGS sequence"/>
</dbReference>
<evidence type="ECO:0000313" key="3">
    <source>
        <dbReference type="EMBL" id="KAI1894955.1"/>
    </source>
</evidence>
<protein>
    <recommendedName>
        <fullName evidence="2">PX domain-containing protein</fullName>
    </recommendedName>
</protein>
<evidence type="ECO:0000259" key="2">
    <source>
        <dbReference type="Pfam" id="PF00787"/>
    </source>
</evidence>
<gene>
    <name evidence="3" type="ORF">AGOR_G00121090</name>
</gene>
<dbReference type="AlphaFoldDB" id="A0A8T3DKY9"/>
<feature type="region of interest" description="Disordered" evidence="1">
    <location>
        <begin position="64"/>
        <end position="91"/>
    </location>
</feature>
<organism evidence="3 4">
    <name type="scientific">Albula goreensis</name>
    <dbReference type="NCBI Taxonomy" id="1534307"/>
    <lineage>
        <taxon>Eukaryota</taxon>
        <taxon>Metazoa</taxon>
        <taxon>Chordata</taxon>
        <taxon>Craniata</taxon>
        <taxon>Vertebrata</taxon>
        <taxon>Euteleostomi</taxon>
        <taxon>Actinopterygii</taxon>
        <taxon>Neopterygii</taxon>
        <taxon>Teleostei</taxon>
        <taxon>Albuliformes</taxon>
        <taxon>Albulidae</taxon>
        <taxon>Albula</taxon>
    </lineage>
</organism>
<evidence type="ECO:0000313" key="4">
    <source>
        <dbReference type="Proteomes" id="UP000829720"/>
    </source>
</evidence>
<dbReference type="GO" id="GO:0035091">
    <property type="term" value="F:phosphatidylinositol binding"/>
    <property type="evidence" value="ECO:0007669"/>
    <property type="project" value="InterPro"/>
</dbReference>
<proteinExistence type="predicted"/>
<keyword evidence="4" id="KW-1185">Reference proteome</keyword>
<accession>A0A8T3DKY9</accession>
<dbReference type="InterPro" id="IPR036871">
    <property type="entry name" value="PX_dom_sf"/>
</dbReference>
<comment type="caution">
    <text evidence="3">The sequence shown here is derived from an EMBL/GenBank/DDBJ whole genome shotgun (WGS) entry which is preliminary data.</text>
</comment>
<sequence length="91" mass="10612">MEAAGTKFRCAGVTLQKYRISIHSEGQSWNVVRCYKDFLYLSHTMKKKFPDISKLHVPRRKQFRENYTAGESQETDTSEPYRIIPNPAEPC</sequence>
<dbReference type="InterPro" id="IPR001683">
    <property type="entry name" value="PX_dom"/>
</dbReference>
<feature type="domain" description="PX" evidence="2">
    <location>
        <begin position="24"/>
        <end position="65"/>
    </location>
</feature>
<dbReference type="EMBL" id="JAERUA010000010">
    <property type="protein sequence ID" value="KAI1894955.1"/>
    <property type="molecule type" value="Genomic_DNA"/>
</dbReference>
<dbReference type="Pfam" id="PF00787">
    <property type="entry name" value="PX"/>
    <property type="match status" value="1"/>
</dbReference>
<name>A0A8T3DKY9_9TELE</name>
<dbReference type="Gene3D" id="3.30.1520.10">
    <property type="entry name" value="Phox-like domain"/>
    <property type="match status" value="1"/>
</dbReference>